<sequence length="344" mass="39587">MSRFGGNTRPGRAEQFNAGAQPQFQMETRRNEQVDSYNWHSHNRGEIEAPPTKHPNSGGMEMRQMMAEVVNIVRSKPDRHEIKAQFDHLPEELQCVTGSASQCFITVSREKCHEKEEEYRKLKEENKALQEKFQSVLAKTVRSHRSSEDLNDPSRESAVLERDHMLQTQEWAKAKYATSSSFFPLRNTNSGTIIQMVFSKCEENIKNKLARISSFLQCPALTEASGATSSKQTSELVREIRNHLRNLYFNYSEAIYRQWGEAALPDDMEKSEAVVKFAAECYRVYSLLFLQNPPITAVWPKEPVSPLYIQHVDLKKLEGTKSRKFLWPILFSEGNMIKNGVVYD</sequence>
<dbReference type="RefSeq" id="XP_025048192.1">
    <property type="nucleotide sequence ID" value="XM_025192407.1"/>
</dbReference>
<keyword evidence="1" id="KW-0175">Coiled coil</keyword>
<dbReference type="Proteomes" id="UP000189705">
    <property type="component" value="Unplaced"/>
</dbReference>
<evidence type="ECO:0000313" key="4">
    <source>
        <dbReference type="RefSeq" id="XP_025048192.1"/>
    </source>
</evidence>
<protein>
    <submittedName>
        <fullName evidence="4">Uncharacterized protein LOC102368993 isoform X1</fullName>
    </submittedName>
</protein>
<feature type="region of interest" description="Disordered" evidence="2">
    <location>
        <begin position="1"/>
        <end position="54"/>
    </location>
</feature>
<dbReference type="InParanoid" id="A0A3Q0FLQ2"/>
<feature type="coiled-coil region" evidence="1">
    <location>
        <begin position="105"/>
        <end position="139"/>
    </location>
</feature>
<keyword evidence="3" id="KW-1185">Reference proteome</keyword>
<evidence type="ECO:0000256" key="1">
    <source>
        <dbReference type="SAM" id="Coils"/>
    </source>
</evidence>
<evidence type="ECO:0000313" key="3">
    <source>
        <dbReference type="Proteomes" id="UP000189705"/>
    </source>
</evidence>
<dbReference type="AlphaFoldDB" id="A0A3Q0FLQ2"/>
<gene>
    <name evidence="4" type="primary">LOC102368993</name>
</gene>
<dbReference type="GeneID" id="102368993"/>
<evidence type="ECO:0000256" key="2">
    <source>
        <dbReference type="SAM" id="MobiDB-lite"/>
    </source>
</evidence>
<accession>A0A3Q0FLQ2</accession>
<organism evidence="3 4">
    <name type="scientific">Alligator sinensis</name>
    <name type="common">Chinese alligator</name>
    <dbReference type="NCBI Taxonomy" id="38654"/>
    <lineage>
        <taxon>Eukaryota</taxon>
        <taxon>Metazoa</taxon>
        <taxon>Chordata</taxon>
        <taxon>Craniata</taxon>
        <taxon>Vertebrata</taxon>
        <taxon>Euteleostomi</taxon>
        <taxon>Archelosauria</taxon>
        <taxon>Archosauria</taxon>
        <taxon>Crocodylia</taxon>
        <taxon>Alligatoridae</taxon>
        <taxon>Alligatorinae</taxon>
        <taxon>Alligator</taxon>
    </lineage>
</organism>
<dbReference type="KEGG" id="asn:102368993"/>
<proteinExistence type="predicted"/>
<name>A0A3Q0FLQ2_ALLSI</name>
<reference evidence="4" key="1">
    <citation type="submission" date="2025-08" db="UniProtKB">
        <authorList>
            <consortium name="RefSeq"/>
        </authorList>
    </citation>
    <scope>IDENTIFICATION</scope>
</reference>